<dbReference type="GO" id="GO:0042781">
    <property type="term" value="F:3'-tRNA processing endoribonuclease activity"/>
    <property type="evidence" value="ECO:0007669"/>
    <property type="project" value="UniProtKB-EC"/>
</dbReference>
<gene>
    <name evidence="27" type="ORF">GSLYS_00012677001</name>
</gene>
<feature type="domain" description="tRNase Z endonuclease" evidence="26">
    <location>
        <begin position="175"/>
        <end position="238"/>
    </location>
</feature>
<evidence type="ECO:0000256" key="21">
    <source>
        <dbReference type="ARBA" id="ARBA00032616"/>
    </source>
</evidence>
<evidence type="ECO:0000259" key="25">
    <source>
        <dbReference type="Pfam" id="PF12706"/>
    </source>
</evidence>
<keyword evidence="9" id="KW-0819">tRNA processing</keyword>
<dbReference type="InterPro" id="IPR027794">
    <property type="entry name" value="tRNase_Z_dom"/>
</dbReference>
<comment type="caution">
    <text evidence="27">The sequence shown here is derived from an EMBL/GenBank/DDBJ whole genome shotgun (WGS) entry which is preliminary data.</text>
</comment>
<keyword evidence="16" id="KW-0496">Mitochondrion</keyword>
<name>A0AAV2HXJ3_LYMST</name>
<keyword evidence="10" id="KW-0540">Nuclease</keyword>
<evidence type="ECO:0000259" key="26">
    <source>
        <dbReference type="Pfam" id="PF13691"/>
    </source>
</evidence>
<dbReference type="PANTHER" id="PTHR12553:SF49">
    <property type="entry name" value="ZINC PHOSPHODIESTERASE ELAC PROTEIN 2"/>
    <property type="match status" value="1"/>
</dbReference>
<dbReference type="PANTHER" id="PTHR12553">
    <property type="entry name" value="ZINC PHOSPHODIESTERASE ELAC PROTEIN 2"/>
    <property type="match status" value="1"/>
</dbReference>
<organism evidence="27 28">
    <name type="scientific">Lymnaea stagnalis</name>
    <name type="common">Great pond snail</name>
    <name type="synonym">Helix stagnalis</name>
    <dbReference type="NCBI Taxonomy" id="6523"/>
    <lineage>
        <taxon>Eukaryota</taxon>
        <taxon>Metazoa</taxon>
        <taxon>Spiralia</taxon>
        <taxon>Lophotrochozoa</taxon>
        <taxon>Mollusca</taxon>
        <taxon>Gastropoda</taxon>
        <taxon>Heterobranchia</taxon>
        <taxon>Euthyneura</taxon>
        <taxon>Panpulmonata</taxon>
        <taxon>Hygrophila</taxon>
        <taxon>Lymnaeoidea</taxon>
        <taxon>Lymnaeidae</taxon>
        <taxon>Lymnaea</taxon>
    </lineage>
</organism>
<dbReference type="Pfam" id="PF12706">
    <property type="entry name" value="Lactamase_B_2"/>
    <property type="match status" value="1"/>
</dbReference>
<accession>A0AAV2HXJ3</accession>
<evidence type="ECO:0000256" key="1">
    <source>
        <dbReference type="ARBA" id="ARBA00000402"/>
    </source>
</evidence>
<evidence type="ECO:0000256" key="11">
    <source>
        <dbReference type="ARBA" id="ARBA00022723"/>
    </source>
</evidence>
<dbReference type="FunFam" id="3.60.15.10:FF:000014">
    <property type="entry name" value="Zinc phosphodiesterase ELAC protein 2"/>
    <property type="match status" value="1"/>
</dbReference>
<keyword evidence="13" id="KW-0378">Hydrolase</keyword>
<dbReference type="CDD" id="cd07718">
    <property type="entry name" value="RNaseZ_ELAC1_ELAC2-C-term-like_MBL-fold"/>
    <property type="match status" value="1"/>
</dbReference>
<evidence type="ECO:0000256" key="15">
    <source>
        <dbReference type="ARBA" id="ARBA00022946"/>
    </source>
</evidence>
<dbReference type="Gene3D" id="3.60.15.10">
    <property type="entry name" value="Ribonuclease Z/Hydroxyacylglutathione hydrolase-like"/>
    <property type="match status" value="2"/>
</dbReference>
<protein>
    <recommendedName>
        <fullName evidence="7">Zinc phosphodiesterase ELAC protein 2</fullName>
        <ecNumber evidence="6">3.1.26.11</ecNumber>
    </recommendedName>
    <alternativeName>
        <fullName evidence="21">ElaC homolog protein 2</fullName>
    </alternativeName>
    <alternativeName>
        <fullName evidence="19">Ribonuclease Z 2</fullName>
    </alternativeName>
    <alternativeName>
        <fullName evidence="20">tRNA 3 endonuclease 2</fullName>
    </alternativeName>
    <alternativeName>
        <fullName evidence="18">tRNase Z 2</fullName>
    </alternativeName>
</protein>
<comment type="function">
    <text evidence="22">Zinc phosphodiesterase, which displays mitochondrial tRNA 3'-processing endonuclease activity. Involved in tRNA maturation, by removing a 3'-trailer from precursor tRNA. Associates with mitochondrial DNA complexes at the nucleoids to initiate RNA processing and ribosome assembly.</text>
</comment>
<evidence type="ECO:0000256" key="5">
    <source>
        <dbReference type="ARBA" id="ARBA00007823"/>
    </source>
</evidence>
<evidence type="ECO:0000256" key="22">
    <source>
        <dbReference type="ARBA" id="ARBA00046098"/>
    </source>
</evidence>
<keyword evidence="14" id="KW-0862">Zinc</keyword>
<dbReference type="Pfam" id="PF13691">
    <property type="entry name" value="Lactamase_B_4"/>
    <property type="match status" value="1"/>
</dbReference>
<keyword evidence="11" id="KW-0479">Metal-binding</keyword>
<comment type="similarity">
    <text evidence="5">Belongs to the RNase Z family.</text>
</comment>
<evidence type="ECO:0000256" key="9">
    <source>
        <dbReference type="ARBA" id="ARBA00022694"/>
    </source>
</evidence>
<feature type="domain" description="Metallo-beta-lactamase" evidence="25">
    <location>
        <begin position="661"/>
        <end position="875"/>
    </location>
</feature>
<keyword evidence="12" id="KW-0255">Endonuclease</keyword>
<reference evidence="27 28" key="1">
    <citation type="submission" date="2024-04" db="EMBL/GenBank/DDBJ databases">
        <authorList>
            <consortium name="Genoscope - CEA"/>
            <person name="William W."/>
        </authorList>
    </citation>
    <scope>NUCLEOTIDE SEQUENCE [LARGE SCALE GENOMIC DNA]</scope>
</reference>
<dbReference type="InterPro" id="IPR001279">
    <property type="entry name" value="Metallo-B-lactamas"/>
</dbReference>
<comment type="subcellular location">
    <subcellularLocation>
        <location evidence="4">Mitochondrion matrix</location>
    </subcellularLocation>
    <subcellularLocation>
        <location evidence="3">Nucleus</location>
    </subcellularLocation>
</comment>
<evidence type="ECO:0000256" key="19">
    <source>
        <dbReference type="ARBA" id="ARBA00030729"/>
    </source>
</evidence>
<feature type="region of interest" description="Disordered" evidence="24">
    <location>
        <begin position="323"/>
        <end position="349"/>
    </location>
</feature>
<dbReference type="SUPFAM" id="SSF56281">
    <property type="entry name" value="Metallo-hydrolase/oxidoreductase"/>
    <property type="match status" value="2"/>
</dbReference>
<sequence length="955" mass="107455">MSIYFVLKARLFAVLTIRPNLLNLRLLQSSPIDHSNSNVLTITKSRQFHHPAAGPVLGSSLNTNTRGHLLQILSLNGFKNLHIRICHNIIFKHFSSWIIPGQSYVMGRRKGKKPRVLQGPLQNPELHSFNSLASRSTNFDGSKTNQSKCNSHPKGLKKFQHLSKVPTTINVVVIGTGGPGTSKSILVTTEYSRYMFNCGEGTQRLAAMSKVLRTTAFAKISGLETIFITHKSWENTGGLLGMAMTLEGQKNPDSKTYLSRDISVKAFSKNVPEVKIYGPPNVENIAMMAKKFSVSSNMNIAKGEGVYEDFAVKIEPVRFFKDESQRNKETTSVENPEPAKKRQRRQSDPLVHNSRDVAFAYIITAKAPLPKINVEKCLDAGITIGPMVGMLQRGQSVVLENGRVVHPEEVTDISIADTRPFLVLECPSLEFLPSLSKNKVLQEYITENPEKSFSIVIHMTPASVFNSKDYQLWMKRLHDSTDHLVLNSDAVAADLIRVRDHQARLNLVSKDLFPLLPEIDSGMTIDADLKVDKKDEDDLKTEKPESNFLEKNGKVMMAFSGLHYVCRGKRIGFQVEIDEFNTRNIQQRYLDVPEIKRELDALREKMSATPIIIAEEDEKETEEDCTTKYPKVAFMGTGSSEPNRIRAQSCIVAQLSKHTVVILDCGEDSYGQIYRFFGSAKANRILTKVKAVFISHMHGDHHLGLITLLKERQKAFEEKQKAFSPALLIAPIQMRRWLKFYHTEFEPVTSLLRFVKLQTLLSEYDDGVSLQSGSFEDVSRELNLKEFNPVPVDHCNNAFGVALTHANGFKLVYSGDTRPCDALIKAGEKCDLLIHEATHDDSLLAHAKASKHSTFSEAMDVGKRMNARHIILTHFSQRYPHMTPFFDMTLPKNVGVAFDNMQVCPRTLGHLPKLIPALTELFADELQRLEIKNIKRIREQTEAETEDALKCCVRS</sequence>
<evidence type="ECO:0000256" key="12">
    <source>
        <dbReference type="ARBA" id="ARBA00022759"/>
    </source>
</evidence>
<proteinExistence type="inferred from homology"/>
<dbReference type="GO" id="GO:1990180">
    <property type="term" value="P:mitochondrial tRNA 3'-end processing"/>
    <property type="evidence" value="ECO:0007669"/>
    <property type="project" value="TreeGrafter"/>
</dbReference>
<evidence type="ECO:0000256" key="24">
    <source>
        <dbReference type="SAM" id="MobiDB-lite"/>
    </source>
</evidence>
<comment type="cofactor">
    <cofactor evidence="2">
        <name>Zn(2+)</name>
        <dbReference type="ChEBI" id="CHEBI:29105"/>
    </cofactor>
</comment>
<dbReference type="AlphaFoldDB" id="A0AAV2HXJ3"/>
<evidence type="ECO:0000256" key="4">
    <source>
        <dbReference type="ARBA" id="ARBA00004305"/>
    </source>
</evidence>
<dbReference type="GO" id="GO:0005634">
    <property type="term" value="C:nucleus"/>
    <property type="evidence" value="ECO:0007669"/>
    <property type="project" value="UniProtKB-SubCell"/>
</dbReference>
<evidence type="ECO:0000256" key="3">
    <source>
        <dbReference type="ARBA" id="ARBA00004123"/>
    </source>
</evidence>
<evidence type="ECO:0000256" key="6">
    <source>
        <dbReference type="ARBA" id="ARBA00012477"/>
    </source>
</evidence>
<evidence type="ECO:0000313" key="28">
    <source>
        <dbReference type="Proteomes" id="UP001497497"/>
    </source>
</evidence>
<dbReference type="EC" id="3.1.26.11" evidence="6"/>
<evidence type="ECO:0000256" key="2">
    <source>
        <dbReference type="ARBA" id="ARBA00001947"/>
    </source>
</evidence>
<evidence type="ECO:0000256" key="17">
    <source>
        <dbReference type="ARBA" id="ARBA00023242"/>
    </source>
</evidence>
<dbReference type="Proteomes" id="UP001497497">
    <property type="component" value="Unassembled WGS sequence"/>
</dbReference>
<comment type="subunit">
    <text evidence="23">Homodimer. Interacts with PTCD1.</text>
</comment>
<dbReference type="InterPro" id="IPR047151">
    <property type="entry name" value="RNZ2-like"/>
</dbReference>
<comment type="catalytic activity">
    <reaction evidence="1">
        <text>Endonucleolytic cleavage of RNA, removing extra 3' nucleotides from tRNA precursor, generating 3' termini of tRNAs. A 3'-hydroxy group is left at the tRNA terminus and a 5'-phosphoryl group is left at the trailer molecule.</text>
        <dbReference type="EC" id="3.1.26.11"/>
    </reaction>
</comment>
<evidence type="ECO:0000313" key="27">
    <source>
        <dbReference type="EMBL" id="CAL1538856.1"/>
    </source>
</evidence>
<evidence type="ECO:0000256" key="16">
    <source>
        <dbReference type="ARBA" id="ARBA00023128"/>
    </source>
</evidence>
<keyword evidence="15" id="KW-0809">Transit peptide</keyword>
<evidence type="ECO:0000256" key="14">
    <source>
        <dbReference type="ARBA" id="ARBA00022833"/>
    </source>
</evidence>
<dbReference type="EMBL" id="CAXITT010000315">
    <property type="protein sequence ID" value="CAL1538856.1"/>
    <property type="molecule type" value="Genomic_DNA"/>
</dbReference>
<dbReference type="GO" id="GO:0042645">
    <property type="term" value="C:mitochondrial nucleoid"/>
    <property type="evidence" value="ECO:0007669"/>
    <property type="project" value="UniProtKB-ARBA"/>
</dbReference>
<evidence type="ECO:0000256" key="7">
    <source>
        <dbReference type="ARBA" id="ARBA00013357"/>
    </source>
</evidence>
<keyword evidence="28" id="KW-1185">Reference proteome</keyword>
<evidence type="ECO:0000256" key="8">
    <source>
        <dbReference type="ARBA" id="ARBA00022553"/>
    </source>
</evidence>
<keyword evidence="8" id="KW-0597">Phosphoprotein</keyword>
<evidence type="ECO:0000256" key="20">
    <source>
        <dbReference type="ARBA" id="ARBA00032104"/>
    </source>
</evidence>
<keyword evidence="17" id="KW-0539">Nucleus</keyword>
<evidence type="ECO:0000256" key="23">
    <source>
        <dbReference type="ARBA" id="ARBA00047136"/>
    </source>
</evidence>
<dbReference type="GO" id="GO:0046872">
    <property type="term" value="F:metal ion binding"/>
    <property type="evidence" value="ECO:0007669"/>
    <property type="project" value="UniProtKB-KW"/>
</dbReference>
<evidence type="ECO:0000256" key="10">
    <source>
        <dbReference type="ARBA" id="ARBA00022722"/>
    </source>
</evidence>
<evidence type="ECO:0000256" key="18">
    <source>
        <dbReference type="ARBA" id="ARBA00030689"/>
    </source>
</evidence>
<dbReference type="InterPro" id="IPR036866">
    <property type="entry name" value="RibonucZ/Hydroxyglut_hydro"/>
</dbReference>
<evidence type="ECO:0000256" key="13">
    <source>
        <dbReference type="ARBA" id="ARBA00022801"/>
    </source>
</evidence>